<dbReference type="EMBL" id="JBEAFC010000012">
    <property type="protein sequence ID" value="KAL1534664.1"/>
    <property type="molecule type" value="Genomic_DNA"/>
</dbReference>
<dbReference type="Gene3D" id="1.10.600.10">
    <property type="entry name" value="Farnesyl Diphosphate Synthase"/>
    <property type="match status" value="1"/>
</dbReference>
<proteinExistence type="predicted"/>
<dbReference type="GO" id="GO:0016829">
    <property type="term" value="F:lyase activity"/>
    <property type="evidence" value="ECO:0007669"/>
    <property type="project" value="UniProtKB-KW"/>
</dbReference>
<evidence type="ECO:0000313" key="2">
    <source>
        <dbReference type="Proteomes" id="UP001567538"/>
    </source>
</evidence>
<dbReference type="EC" id="4.2.3.-" evidence="1"/>
<gene>
    <name evidence="1" type="primary">TPS1</name>
    <name evidence="1" type="ORF">AAHA92_30820</name>
</gene>
<name>A0ABD1FS53_SALDI</name>
<dbReference type="AlphaFoldDB" id="A0ABD1FS53"/>
<sequence length="97" mass="11371">MEIYSPPVSATKNGKSLDEILKSATFHPSIWGDFFLKYDSDNTKITDAEQEELAKHKEMVREMLSQTPDNSTRKLELIDEIQRWEWDTISKKKLRNP</sequence>
<reference evidence="1 2" key="1">
    <citation type="submission" date="2024-06" db="EMBL/GenBank/DDBJ databases">
        <title>A chromosome level genome sequence of Diviner's sage (Salvia divinorum).</title>
        <authorList>
            <person name="Ford S.A."/>
            <person name="Ro D.-K."/>
            <person name="Ness R.W."/>
            <person name="Phillips M.A."/>
        </authorList>
    </citation>
    <scope>NUCLEOTIDE SEQUENCE [LARGE SCALE GENOMIC DNA]</scope>
    <source>
        <strain evidence="1">SAF-2024a</strain>
        <tissue evidence="1">Leaf</tissue>
    </source>
</reference>
<evidence type="ECO:0000313" key="1">
    <source>
        <dbReference type="EMBL" id="KAL1534664.1"/>
    </source>
</evidence>
<dbReference type="InterPro" id="IPR008930">
    <property type="entry name" value="Terpenoid_cyclase/PrenylTrfase"/>
</dbReference>
<dbReference type="Proteomes" id="UP001567538">
    <property type="component" value="Unassembled WGS sequence"/>
</dbReference>
<organism evidence="1 2">
    <name type="scientific">Salvia divinorum</name>
    <name type="common">Maria pastora</name>
    <name type="synonym">Diviner's sage</name>
    <dbReference type="NCBI Taxonomy" id="28513"/>
    <lineage>
        <taxon>Eukaryota</taxon>
        <taxon>Viridiplantae</taxon>
        <taxon>Streptophyta</taxon>
        <taxon>Embryophyta</taxon>
        <taxon>Tracheophyta</taxon>
        <taxon>Spermatophyta</taxon>
        <taxon>Magnoliopsida</taxon>
        <taxon>eudicotyledons</taxon>
        <taxon>Gunneridae</taxon>
        <taxon>Pentapetalae</taxon>
        <taxon>asterids</taxon>
        <taxon>lamiids</taxon>
        <taxon>Lamiales</taxon>
        <taxon>Lamiaceae</taxon>
        <taxon>Nepetoideae</taxon>
        <taxon>Mentheae</taxon>
        <taxon>Salviinae</taxon>
        <taxon>Salvia</taxon>
        <taxon>Salvia subgen. Calosphace</taxon>
    </lineage>
</organism>
<dbReference type="SUPFAM" id="SSF48239">
    <property type="entry name" value="Terpenoid cyclases/Protein prenyltransferases"/>
    <property type="match status" value="1"/>
</dbReference>
<comment type="caution">
    <text evidence="1">The sequence shown here is derived from an EMBL/GenBank/DDBJ whole genome shotgun (WGS) entry which is preliminary data.</text>
</comment>
<keyword evidence="2" id="KW-1185">Reference proteome</keyword>
<protein>
    <submittedName>
        <fullName evidence="1">Trehalose-6-P synthase/phosphatase complex synthase subunit</fullName>
        <ecNumber evidence="1">4.2.3.-</ecNumber>
    </submittedName>
</protein>
<accession>A0ABD1FS53</accession>
<keyword evidence="1" id="KW-0456">Lyase</keyword>
<dbReference type="InterPro" id="IPR008949">
    <property type="entry name" value="Isoprenoid_synthase_dom_sf"/>
</dbReference>